<dbReference type="RefSeq" id="WP_205307916.1">
    <property type="nucleotide sequence ID" value="NZ_BAAAVF010000007.1"/>
</dbReference>
<dbReference type="SMART" id="SM00858">
    <property type="entry name" value="SAF"/>
    <property type="match status" value="1"/>
</dbReference>
<gene>
    <name evidence="2" type="ORF">JOD49_003018</name>
</gene>
<sequence length="234" mass="23057">MAPPASTAPHVPGRRASTARRRLRALVWRSRLVALALGCGLVAAVVVERLSPPPPDTRPVVVSARDVDAGTVLDEKDVRVVHVAAPLAPDTALTRVSDAVGRTTSVALPPGQALTPSLVAAGDLAATAPAGTVVAPVRLSDPDVAALLHPGDRVDLLASTGSTGSTGDPANGAGAHLARRALVLAGAPPSPSEGGLLGGTGPEGGVTLVAVLPEEAAALAGVGEWGGLSVVLVP</sequence>
<keyword evidence="3" id="KW-1185">Reference proteome</keyword>
<dbReference type="EMBL" id="JAFBBO010000001">
    <property type="protein sequence ID" value="MBM7480098.1"/>
    <property type="molecule type" value="Genomic_DNA"/>
</dbReference>
<evidence type="ECO:0000259" key="1">
    <source>
        <dbReference type="SMART" id="SM00858"/>
    </source>
</evidence>
<dbReference type="Pfam" id="PF08666">
    <property type="entry name" value="SAF"/>
    <property type="match status" value="1"/>
</dbReference>
<evidence type="ECO:0000313" key="2">
    <source>
        <dbReference type="EMBL" id="MBM7480098.1"/>
    </source>
</evidence>
<dbReference type="InterPro" id="IPR013974">
    <property type="entry name" value="SAF"/>
</dbReference>
<name>A0ABS2LI54_9CELL</name>
<comment type="caution">
    <text evidence="2">The sequence shown here is derived from an EMBL/GenBank/DDBJ whole genome shotgun (WGS) entry which is preliminary data.</text>
</comment>
<protein>
    <submittedName>
        <fullName evidence="2">Flp pilus assembly protein CpaB</fullName>
    </submittedName>
</protein>
<reference evidence="2 3" key="1">
    <citation type="submission" date="2021-01" db="EMBL/GenBank/DDBJ databases">
        <title>Sequencing the genomes of 1000 actinobacteria strains.</title>
        <authorList>
            <person name="Klenk H.-P."/>
        </authorList>
    </citation>
    <scope>NUCLEOTIDE SEQUENCE [LARGE SCALE GENOMIC DNA]</scope>
    <source>
        <strain evidence="2 3">DSM 46000</strain>
    </source>
</reference>
<dbReference type="CDD" id="cd11614">
    <property type="entry name" value="SAF_CpaB_FlgA_like"/>
    <property type="match status" value="1"/>
</dbReference>
<accession>A0ABS2LI54</accession>
<dbReference type="Gene3D" id="3.90.1210.10">
    <property type="entry name" value="Antifreeze-like/N-acetylneuraminic acid synthase C-terminal domain"/>
    <property type="match status" value="1"/>
</dbReference>
<feature type="domain" description="SAF" evidence="1">
    <location>
        <begin position="58"/>
        <end position="120"/>
    </location>
</feature>
<proteinExistence type="predicted"/>
<organism evidence="2 3">
    <name type="scientific">Oerskovia jenensis</name>
    <dbReference type="NCBI Taxonomy" id="162169"/>
    <lineage>
        <taxon>Bacteria</taxon>
        <taxon>Bacillati</taxon>
        <taxon>Actinomycetota</taxon>
        <taxon>Actinomycetes</taxon>
        <taxon>Micrococcales</taxon>
        <taxon>Cellulomonadaceae</taxon>
        <taxon>Oerskovia</taxon>
    </lineage>
</organism>
<dbReference type="Proteomes" id="UP000698059">
    <property type="component" value="Unassembled WGS sequence"/>
</dbReference>
<evidence type="ECO:0000313" key="3">
    <source>
        <dbReference type="Proteomes" id="UP000698059"/>
    </source>
</evidence>